<evidence type="ECO:0000313" key="1">
    <source>
        <dbReference type="EMBL" id="GAA5190586.1"/>
    </source>
</evidence>
<organism evidence="1 2">
    <name type="scientific">Rugosimonospora acidiphila</name>
    <dbReference type="NCBI Taxonomy" id="556531"/>
    <lineage>
        <taxon>Bacteria</taxon>
        <taxon>Bacillati</taxon>
        <taxon>Actinomycetota</taxon>
        <taxon>Actinomycetes</taxon>
        <taxon>Micromonosporales</taxon>
        <taxon>Micromonosporaceae</taxon>
        <taxon>Rugosimonospora</taxon>
    </lineage>
</organism>
<gene>
    <name evidence="1" type="ORF">GCM10023322_46080</name>
</gene>
<dbReference type="Proteomes" id="UP001501570">
    <property type="component" value="Unassembled WGS sequence"/>
</dbReference>
<proteinExistence type="predicted"/>
<accession>A0ABP9S3H4</accession>
<dbReference type="RefSeq" id="WP_345632722.1">
    <property type="nucleotide sequence ID" value="NZ_BAABJQ010000014.1"/>
</dbReference>
<dbReference type="EMBL" id="BAABJQ010000014">
    <property type="protein sequence ID" value="GAA5190586.1"/>
    <property type="molecule type" value="Genomic_DNA"/>
</dbReference>
<reference evidence="2" key="1">
    <citation type="journal article" date="2019" name="Int. J. Syst. Evol. Microbiol.">
        <title>The Global Catalogue of Microorganisms (GCM) 10K type strain sequencing project: providing services to taxonomists for standard genome sequencing and annotation.</title>
        <authorList>
            <consortium name="The Broad Institute Genomics Platform"/>
            <consortium name="The Broad Institute Genome Sequencing Center for Infectious Disease"/>
            <person name="Wu L."/>
            <person name="Ma J."/>
        </authorList>
    </citation>
    <scope>NUCLEOTIDE SEQUENCE [LARGE SCALE GENOMIC DNA]</scope>
    <source>
        <strain evidence="2">JCM 18304</strain>
    </source>
</reference>
<comment type="caution">
    <text evidence="1">The sequence shown here is derived from an EMBL/GenBank/DDBJ whole genome shotgun (WGS) entry which is preliminary data.</text>
</comment>
<sequence length="72" mass="7816">MAGRIGSQPDALGGDQQKLHEQVEHIAMPDYDWVGEPIAALADAVFAVASHHPHLRRRHRAAEAPAQETQAS</sequence>
<evidence type="ECO:0000313" key="2">
    <source>
        <dbReference type="Proteomes" id="UP001501570"/>
    </source>
</evidence>
<protein>
    <submittedName>
        <fullName evidence="1">Uncharacterized protein</fullName>
    </submittedName>
</protein>
<keyword evidence="2" id="KW-1185">Reference proteome</keyword>
<name>A0ABP9S3H4_9ACTN</name>